<feature type="compositionally biased region" description="Polar residues" evidence="2">
    <location>
        <begin position="135"/>
        <end position="148"/>
    </location>
</feature>
<protein>
    <submittedName>
        <fullName evidence="3">Uncharacterized protein</fullName>
    </submittedName>
</protein>
<organism evidence="3 4">
    <name type="scientific">Macrophomina phaseolina</name>
    <dbReference type="NCBI Taxonomy" id="35725"/>
    <lineage>
        <taxon>Eukaryota</taxon>
        <taxon>Fungi</taxon>
        <taxon>Dikarya</taxon>
        <taxon>Ascomycota</taxon>
        <taxon>Pezizomycotina</taxon>
        <taxon>Dothideomycetes</taxon>
        <taxon>Dothideomycetes incertae sedis</taxon>
        <taxon>Botryosphaeriales</taxon>
        <taxon>Botryosphaeriaceae</taxon>
        <taxon>Macrophomina</taxon>
    </lineage>
</organism>
<evidence type="ECO:0000256" key="1">
    <source>
        <dbReference type="SAM" id="Coils"/>
    </source>
</evidence>
<evidence type="ECO:0000313" key="3">
    <source>
        <dbReference type="EMBL" id="KAH7063245.1"/>
    </source>
</evidence>
<feature type="compositionally biased region" description="Polar residues" evidence="2">
    <location>
        <begin position="21"/>
        <end position="33"/>
    </location>
</feature>
<feature type="compositionally biased region" description="Basic and acidic residues" evidence="2">
    <location>
        <begin position="40"/>
        <end position="55"/>
    </location>
</feature>
<feature type="region of interest" description="Disordered" evidence="2">
    <location>
        <begin position="135"/>
        <end position="201"/>
    </location>
</feature>
<dbReference type="EMBL" id="JAGTJR010000002">
    <property type="protein sequence ID" value="KAH7063245.1"/>
    <property type="molecule type" value="Genomic_DNA"/>
</dbReference>
<evidence type="ECO:0000313" key="4">
    <source>
        <dbReference type="Proteomes" id="UP000774617"/>
    </source>
</evidence>
<feature type="compositionally biased region" description="Polar residues" evidence="2">
    <location>
        <begin position="165"/>
        <end position="174"/>
    </location>
</feature>
<proteinExistence type="predicted"/>
<feature type="coiled-coil region" evidence="1">
    <location>
        <begin position="93"/>
        <end position="134"/>
    </location>
</feature>
<sequence>MASNLGPQPRGRRQSSPAPPNTSRITRSQSTAPHKNVRDRRHEASHRNNQDVEDVIHVSSTQDDISSSQAMQPMQAIPQAKTNTNTKTLALLVSQQQEVIQLLQKERAEAKKEHQELTKLVKHLVEQVEKLKNELQPQTATNQSQPPSWASVVARGVPQAPPAYNRQSSNNPTTMLIDVPPTAPTRLQPMASPGTYLPQQQ</sequence>
<gene>
    <name evidence="3" type="ORF">B0J12DRAFT_723764</name>
</gene>
<keyword evidence="1" id="KW-0175">Coiled coil</keyword>
<feature type="region of interest" description="Disordered" evidence="2">
    <location>
        <begin position="1"/>
        <end position="55"/>
    </location>
</feature>
<keyword evidence="4" id="KW-1185">Reference proteome</keyword>
<evidence type="ECO:0000256" key="2">
    <source>
        <dbReference type="SAM" id="MobiDB-lite"/>
    </source>
</evidence>
<accession>A0ABQ8GRX8</accession>
<dbReference type="Proteomes" id="UP000774617">
    <property type="component" value="Unassembled WGS sequence"/>
</dbReference>
<name>A0ABQ8GRX8_9PEZI</name>
<reference evidence="3 4" key="1">
    <citation type="journal article" date="2021" name="Nat. Commun.">
        <title>Genetic determinants of endophytism in the Arabidopsis root mycobiome.</title>
        <authorList>
            <person name="Mesny F."/>
            <person name="Miyauchi S."/>
            <person name="Thiergart T."/>
            <person name="Pickel B."/>
            <person name="Atanasova L."/>
            <person name="Karlsson M."/>
            <person name="Huettel B."/>
            <person name="Barry K.W."/>
            <person name="Haridas S."/>
            <person name="Chen C."/>
            <person name="Bauer D."/>
            <person name="Andreopoulos W."/>
            <person name="Pangilinan J."/>
            <person name="LaButti K."/>
            <person name="Riley R."/>
            <person name="Lipzen A."/>
            <person name="Clum A."/>
            <person name="Drula E."/>
            <person name="Henrissat B."/>
            <person name="Kohler A."/>
            <person name="Grigoriev I.V."/>
            <person name="Martin F.M."/>
            <person name="Hacquard S."/>
        </authorList>
    </citation>
    <scope>NUCLEOTIDE SEQUENCE [LARGE SCALE GENOMIC DNA]</scope>
    <source>
        <strain evidence="3 4">MPI-SDFR-AT-0080</strain>
    </source>
</reference>
<comment type="caution">
    <text evidence="3">The sequence shown here is derived from an EMBL/GenBank/DDBJ whole genome shotgun (WGS) entry which is preliminary data.</text>
</comment>